<organism evidence="1 2">
    <name type="scientific">Anabaena cylindrica FACHB-318</name>
    <dbReference type="NCBI Taxonomy" id="2692880"/>
    <lineage>
        <taxon>Bacteria</taxon>
        <taxon>Bacillati</taxon>
        <taxon>Cyanobacteriota</taxon>
        <taxon>Cyanophyceae</taxon>
        <taxon>Nostocales</taxon>
        <taxon>Nostocaceae</taxon>
        <taxon>Anabaena</taxon>
    </lineage>
</organism>
<protein>
    <submittedName>
        <fullName evidence="1">Uncharacterized protein</fullName>
    </submittedName>
</protein>
<comment type="caution">
    <text evidence="1">The sequence shown here is derived from an EMBL/GenBank/DDBJ whole genome shotgun (WGS) entry which is preliminary data.</text>
</comment>
<name>A0ABR7ZJC9_ANACY</name>
<dbReference type="Proteomes" id="UP000638897">
    <property type="component" value="Unassembled WGS sequence"/>
</dbReference>
<dbReference type="RefSeq" id="WP_158629513.1">
    <property type="nucleotide sequence ID" value="NZ_JACJQC010000012.1"/>
</dbReference>
<evidence type="ECO:0000313" key="1">
    <source>
        <dbReference type="EMBL" id="MBD2172619.1"/>
    </source>
</evidence>
<evidence type="ECO:0000313" key="2">
    <source>
        <dbReference type="Proteomes" id="UP000638897"/>
    </source>
</evidence>
<dbReference type="EMBL" id="JACJQC010000012">
    <property type="protein sequence ID" value="MBD2172619.1"/>
    <property type="molecule type" value="Genomic_DNA"/>
</dbReference>
<sequence length="45" mass="5403">MTFDEHRNYAVNGKLNNYHPRISHYSPSSKLLASYFQQLGHCYWQ</sequence>
<gene>
    <name evidence="1" type="ORF">H6F81_15460</name>
</gene>
<reference evidence="1 2" key="1">
    <citation type="journal article" date="2020" name="ISME J.">
        <title>Comparative genomics reveals insights into cyanobacterial evolution and habitat adaptation.</title>
        <authorList>
            <person name="Chen M.Y."/>
            <person name="Teng W.K."/>
            <person name="Zhao L."/>
            <person name="Hu C.X."/>
            <person name="Zhou Y.K."/>
            <person name="Han B.P."/>
            <person name="Song L.R."/>
            <person name="Shu W.S."/>
        </authorList>
    </citation>
    <scope>NUCLEOTIDE SEQUENCE [LARGE SCALE GENOMIC DNA]</scope>
    <source>
        <strain evidence="1 2">FACHB-318</strain>
    </source>
</reference>
<keyword evidence="2" id="KW-1185">Reference proteome</keyword>
<proteinExistence type="predicted"/>
<accession>A0ABR7ZJC9</accession>